<reference evidence="1 2" key="1">
    <citation type="submission" date="2015-06" db="EMBL/GenBank/DDBJ databases">
        <authorList>
            <person name="Zinanti J.F."/>
            <person name="Ahmed T."/>
            <person name="Alvarez G.E."/>
            <person name="Cox E.C."/>
            <person name="Garcia C."/>
            <person name="Layton S.R."/>
            <person name="Bhuiyan S."/>
            <person name="Donegan-Quick R."/>
            <person name="Benjamin R.C."/>
            <person name="Hughes L.E."/>
            <person name="Bradley K.W."/>
            <person name="Asai D.J."/>
            <person name="Bowman C.A."/>
            <person name="Russell D.A."/>
            <person name="Pope W.H."/>
            <person name="Jacobs-Sera D."/>
            <person name="Hendrix R.W."/>
            <person name="Hatfull G.F."/>
        </authorList>
    </citation>
    <scope>NUCLEOTIDE SEQUENCE [LARGE SCALE GENOMIC DNA]</scope>
</reference>
<proteinExistence type="predicted"/>
<accession>A0A0K1Y9H0</accession>
<organism evidence="1 2">
    <name type="scientific">Streptomyces phage Danzina</name>
    <dbReference type="NCBI Taxonomy" id="1690427"/>
    <lineage>
        <taxon>Viruses</taxon>
        <taxon>Duplodnaviria</taxon>
        <taxon>Heunggongvirae</taxon>
        <taxon>Uroviricota</taxon>
        <taxon>Caudoviricetes</taxon>
        <taxon>Arquatrovirinae</taxon>
        <taxon>Likavirus</taxon>
        <taxon>Likavirus danzina</taxon>
    </lineage>
</organism>
<gene>
    <name evidence="1" type="ORF">SEA_DANZINA_74</name>
</gene>
<dbReference type="Proteomes" id="UP000225844">
    <property type="component" value="Segment"/>
</dbReference>
<sequence>MQGVPLVLGHTRRTQEECKMKKWFKRLMIGFAILALAGAVVDSTERNAAAAPQPVPPKAVAVAPKLPTTPCPDDDSESKNCFWDAGRMGNGEGYSYWVDKAGKVTYLDPKLNDPVKRKAFVLAKKKAGWDYWGVVWGHRLCYAKVGDTSYIHCFDGFRETS</sequence>
<evidence type="ECO:0000313" key="1">
    <source>
        <dbReference type="EMBL" id="AKY03529.1"/>
    </source>
</evidence>
<name>A0A0K1Y9H0_9CAUD</name>
<evidence type="ECO:0000313" key="2">
    <source>
        <dbReference type="Proteomes" id="UP000225844"/>
    </source>
</evidence>
<dbReference type="EMBL" id="KT124228">
    <property type="protein sequence ID" value="AKY03529.1"/>
    <property type="molecule type" value="Genomic_DNA"/>
</dbReference>
<keyword evidence="2" id="KW-1185">Reference proteome</keyword>
<protein>
    <submittedName>
        <fullName evidence="1">Uncharacterized protein</fullName>
    </submittedName>
</protein>